<evidence type="ECO:0000313" key="2">
    <source>
        <dbReference type="Proteomes" id="UP000054097"/>
    </source>
</evidence>
<proteinExistence type="predicted"/>
<name>A0A0C3ANI7_SERVB</name>
<dbReference type="AlphaFoldDB" id="A0A0C3ANI7"/>
<reference evidence="1 2" key="1">
    <citation type="submission" date="2014-04" db="EMBL/GenBank/DDBJ databases">
        <authorList>
            <consortium name="DOE Joint Genome Institute"/>
            <person name="Kuo A."/>
            <person name="Zuccaro A."/>
            <person name="Kohler A."/>
            <person name="Nagy L.G."/>
            <person name="Floudas D."/>
            <person name="Copeland A."/>
            <person name="Barry K.W."/>
            <person name="Cichocki N."/>
            <person name="Veneault-Fourrey C."/>
            <person name="LaButti K."/>
            <person name="Lindquist E.A."/>
            <person name="Lipzen A."/>
            <person name="Lundell T."/>
            <person name="Morin E."/>
            <person name="Murat C."/>
            <person name="Sun H."/>
            <person name="Tunlid A."/>
            <person name="Henrissat B."/>
            <person name="Grigoriev I.V."/>
            <person name="Hibbett D.S."/>
            <person name="Martin F."/>
            <person name="Nordberg H.P."/>
            <person name="Cantor M.N."/>
            <person name="Hua S.X."/>
        </authorList>
    </citation>
    <scope>NUCLEOTIDE SEQUENCE [LARGE SCALE GENOMIC DNA]</scope>
    <source>
        <strain evidence="1 2">MAFF 305830</strain>
    </source>
</reference>
<evidence type="ECO:0000313" key="1">
    <source>
        <dbReference type="EMBL" id="KIM21584.1"/>
    </source>
</evidence>
<reference evidence="2" key="2">
    <citation type="submission" date="2015-01" db="EMBL/GenBank/DDBJ databases">
        <title>Evolutionary Origins and Diversification of the Mycorrhizal Mutualists.</title>
        <authorList>
            <consortium name="DOE Joint Genome Institute"/>
            <consortium name="Mycorrhizal Genomics Consortium"/>
            <person name="Kohler A."/>
            <person name="Kuo A."/>
            <person name="Nagy L.G."/>
            <person name="Floudas D."/>
            <person name="Copeland A."/>
            <person name="Barry K.W."/>
            <person name="Cichocki N."/>
            <person name="Veneault-Fourrey C."/>
            <person name="LaButti K."/>
            <person name="Lindquist E.A."/>
            <person name="Lipzen A."/>
            <person name="Lundell T."/>
            <person name="Morin E."/>
            <person name="Murat C."/>
            <person name="Riley R."/>
            <person name="Ohm R."/>
            <person name="Sun H."/>
            <person name="Tunlid A."/>
            <person name="Henrissat B."/>
            <person name="Grigoriev I.V."/>
            <person name="Hibbett D.S."/>
            <person name="Martin F."/>
        </authorList>
    </citation>
    <scope>NUCLEOTIDE SEQUENCE [LARGE SCALE GENOMIC DNA]</scope>
    <source>
        <strain evidence="2">MAFF 305830</strain>
    </source>
</reference>
<protein>
    <submittedName>
        <fullName evidence="1">Uncharacterized protein</fullName>
    </submittedName>
</protein>
<organism evidence="1 2">
    <name type="scientific">Serendipita vermifera MAFF 305830</name>
    <dbReference type="NCBI Taxonomy" id="933852"/>
    <lineage>
        <taxon>Eukaryota</taxon>
        <taxon>Fungi</taxon>
        <taxon>Dikarya</taxon>
        <taxon>Basidiomycota</taxon>
        <taxon>Agaricomycotina</taxon>
        <taxon>Agaricomycetes</taxon>
        <taxon>Sebacinales</taxon>
        <taxon>Serendipitaceae</taxon>
        <taxon>Serendipita</taxon>
    </lineage>
</organism>
<keyword evidence="2" id="KW-1185">Reference proteome</keyword>
<accession>A0A0C3ANI7</accession>
<dbReference type="EMBL" id="KN824378">
    <property type="protein sequence ID" value="KIM21584.1"/>
    <property type="molecule type" value="Genomic_DNA"/>
</dbReference>
<gene>
    <name evidence="1" type="ORF">M408DRAFT_29448</name>
</gene>
<sequence>MCSYLEWFIHVKSPKHEAFTQRVKKEYGPDCGPVSPQQVPTPVAVAVALVASTSAPQLTPVDTTSFSITHQNWTGAAPPLNFIPCARSLPHSYSFPLSKTSLEP</sequence>
<dbReference type="HOGENOM" id="CLU_2251710_0_0_1"/>
<dbReference type="Proteomes" id="UP000054097">
    <property type="component" value="Unassembled WGS sequence"/>
</dbReference>